<evidence type="ECO:0000313" key="3">
    <source>
        <dbReference type="Proteomes" id="UP001606134"/>
    </source>
</evidence>
<dbReference type="RefSeq" id="WP_394416109.1">
    <property type="nucleotide sequence ID" value="NZ_JBIGIC010000014.1"/>
</dbReference>
<comment type="caution">
    <text evidence="2">The sequence shown here is derived from an EMBL/GenBank/DDBJ whole genome shotgun (WGS) entry which is preliminary data.</text>
</comment>
<reference evidence="2 3" key="1">
    <citation type="submission" date="2024-08" db="EMBL/GenBank/DDBJ databases">
        <authorList>
            <person name="Lu H."/>
        </authorList>
    </citation>
    <scope>NUCLEOTIDE SEQUENCE [LARGE SCALE GENOMIC DNA]</scope>
    <source>
        <strain evidence="2 3">BYS78W</strain>
    </source>
</reference>
<proteinExistence type="predicted"/>
<accession>A0ABW7HIJ8</accession>
<organism evidence="2 3">
    <name type="scientific">Pelomonas candidula</name>
    <dbReference type="NCBI Taxonomy" id="3299025"/>
    <lineage>
        <taxon>Bacteria</taxon>
        <taxon>Pseudomonadati</taxon>
        <taxon>Pseudomonadota</taxon>
        <taxon>Betaproteobacteria</taxon>
        <taxon>Burkholderiales</taxon>
        <taxon>Sphaerotilaceae</taxon>
        <taxon>Roseateles</taxon>
    </lineage>
</organism>
<protein>
    <submittedName>
        <fullName evidence="2">Phage tail protein</fullName>
    </submittedName>
</protein>
<dbReference type="Proteomes" id="UP001606134">
    <property type="component" value="Unassembled WGS sequence"/>
</dbReference>
<name>A0ABW7HIJ8_9BURK</name>
<evidence type="ECO:0000313" key="2">
    <source>
        <dbReference type="EMBL" id="MFG6489716.1"/>
    </source>
</evidence>
<evidence type="ECO:0000259" key="1">
    <source>
        <dbReference type="Pfam" id="PF07484"/>
    </source>
</evidence>
<dbReference type="SUPFAM" id="SSF88874">
    <property type="entry name" value="Receptor-binding domain of short tail fibre protein gp12"/>
    <property type="match status" value="1"/>
</dbReference>
<dbReference type="Gene3D" id="3.90.1340.10">
    <property type="entry name" value="Phage tail collar domain"/>
    <property type="match status" value="1"/>
</dbReference>
<dbReference type="InterPro" id="IPR037053">
    <property type="entry name" value="Phage_tail_collar_dom_sf"/>
</dbReference>
<keyword evidence="3" id="KW-1185">Reference proteome</keyword>
<feature type="domain" description="Phage tail collar" evidence="1">
    <location>
        <begin position="7"/>
        <end position="63"/>
    </location>
</feature>
<dbReference type="Pfam" id="PF07484">
    <property type="entry name" value="Collar"/>
    <property type="match status" value="1"/>
</dbReference>
<dbReference type="InterPro" id="IPR011083">
    <property type="entry name" value="Phage_tail_collar_dom"/>
</dbReference>
<dbReference type="EMBL" id="JBIGIC010000014">
    <property type="protein sequence ID" value="MFG6489716.1"/>
    <property type="molecule type" value="Genomic_DNA"/>
</dbReference>
<sequence length="169" mass="17413">MSDPFLGELKLMSFAFAPKGWALCNGQILPINQNQALFALLGNNYGGNGQTTFALPDLRGRTPLHSNTSVALGQMAGQEAVTLTGGQMPAHTHMLNGTSDLANASVPGGALPAAKGRGGVNRYAPAGGNTVMGASSLASTGNTQPHPNMQPYAVLNWVIALVGIFPSRN</sequence>
<gene>
    <name evidence="2" type="ORF">ACG04R_23770</name>
</gene>